<dbReference type="Proteomes" id="UP000054007">
    <property type="component" value="Unassembled WGS sequence"/>
</dbReference>
<proteinExistence type="predicted"/>
<dbReference type="OrthoDB" id="37537at2759"/>
<sequence>MIQRKIGETSVSGIGFGGMGLSFAYGEVPNDEERLKVLDAAYAAGSTLWDTADIYGDNEDLLGKWCLNPEKRKDIFLCTKFGFGFPCNSQPEYIRQQVANSFKRLGVDYIDLLYQHRVDPNVPIETVVSTMAEYVKAGKVKYLGLSECTAAGLRRAHAVHPISALQIEYSPFALETEEEPLNLVQTAKELGVTVVAYSPLGRGILTGALRSRADLPEGDFRLDLPKYSEENFPKVLALVAKIKAIAAKNGASPGQAVLAWILEQGDHFVVIPGTKKLKYLEDNVGATNVKLSPEDVQEIRKVSEETTRGLPRERYIPMLMDQVYVDSPPLKQ</sequence>
<evidence type="ECO:0000313" key="4">
    <source>
        <dbReference type="Proteomes" id="UP000054007"/>
    </source>
</evidence>
<dbReference type="GO" id="GO:0016491">
    <property type="term" value="F:oxidoreductase activity"/>
    <property type="evidence" value="ECO:0007669"/>
    <property type="project" value="UniProtKB-KW"/>
</dbReference>
<dbReference type="PANTHER" id="PTHR43625">
    <property type="entry name" value="AFLATOXIN B1 ALDEHYDE REDUCTASE"/>
    <property type="match status" value="1"/>
</dbReference>
<keyword evidence="1" id="KW-0560">Oxidoreductase</keyword>
<dbReference type="PANTHER" id="PTHR43625:SF40">
    <property type="entry name" value="ALDO-KETO REDUCTASE YAKC [NADP(+)]"/>
    <property type="match status" value="1"/>
</dbReference>
<dbReference type="InterPro" id="IPR023210">
    <property type="entry name" value="NADP_OxRdtase_dom"/>
</dbReference>
<protein>
    <submittedName>
        <fullName evidence="3">Aldo/keto reductase</fullName>
    </submittedName>
</protein>
<evidence type="ECO:0000256" key="1">
    <source>
        <dbReference type="ARBA" id="ARBA00023002"/>
    </source>
</evidence>
<dbReference type="InterPro" id="IPR050791">
    <property type="entry name" value="Aldo-Keto_reductase"/>
</dbReference>
<evidence type="ECO:0000313" key="3">
    <source>
        <dbReference type="EMBL" id="KIY68339.1"/>
    </source>
</evidence>
<dbReference type="EMBL" id="KN880504">
    <property type="protein sequence ID" value="KIY68339.1"/>
    <property type="molecule type" value="Genomic_DNA"/>
</dbReference>
<gene>
    <name evidence="3" type="ORF">CYLTODRAFT_395463</name>
</gene>
<dbReference type="PRINTS" id="PR00069">
    <property type="entry name" value="ALDKETRDTASE"/>
</dbReference>
<name>A0A0D7BDU5_9AGAR</name>
<dbReference type="InterPro" id="IPR036812">
    <property type="entry name" value="NAD(P)_OxRdtase_dom_sf"/>
</dbReference>
<dbReference type="Gene3D" id="3.20.20.100">
    <property type="entry name" value="NADP-dependent oxidoreductase domain"/>
    <property type="match status" value="1"/>
</dbReference>
<reference evidence="3 4" key="1">
    <citation type="journal article" date="2015" name="Fungal Genet. Biol.">
        <title>Evolution of novel wood decay mechanisms in Agaricales revealed by the genome sequences of Fistulina hepatica and Cylindrobasidium torrendii.</title>
        <authorList>
            <person name="Floudas D."/>
            <person name="Held B.W."/>
            <person name="Riley R."/>
            <person name="Nagy L.G."/>
            <person name="Koehler G."/>
            <person name="Ransdell A.S."/>
            <person name="Younus H."/>
            <person name="Chow J."/>
            <person name="Chiniquy J."/>
            <person name="Lipzen A."/>
            <person name="Tritt A."/>
            <person name="Sun H."/>
            <person name="Haridas S."/>
            <person name="LaButti K."/>
            <person name="Ohm R.A."/>
            <person name="Kues U."/>
            <person name="Blanchette R.A."/>
            <person name="Grigoriev I.V."/>
            <person name="Minto R.E."/>
            <person name="Hibbett D.S."/>
        </authorList>
    </citation>
    <scope>NUCLEOTIDE SEQUENCE [LARGE SCALE GENOMIC DNA]</scope>
    <source>
        <strain evidence="3 4">FP15055 ss-10</strain>
    </source>
</reference>
<feature type="domain" description="NADP-dependent oxidoreductase" evidence="2">
    <location>
        <begin position="14"/>
        <end position="303"/>
    </location>
</feature>
<keyword evidence="4" id="KW-1185">Reference proteome</keyword>
<dbReference type="SUPFAM" id="SSF51430">
    <property type="entry name" value="NAD(P)-linked oxidoreductase"/>
    <property type="match status" value="1"/>
</dbReference>
<dbReference type="AlphaFoldDB" id="A0A0D7BDU5"/>
<dbReference type="Pfam" id="PF00248">
    <property type="entry name" value="Aldo_ket_red"/>
    <property type="match status" value="1"/>
</dbReference>
<organism evidence="3 4">
    <name type="scientific">Cylindrobasidium torrendii FP15055 ss-10</name>
    <dbReference type="NCBI Taxonomy" id="1314674"/>
    <lineage>
        <taxon>Eukaryota</taxon>
        <taxon>Fungi</taxon>
        <taxon>Dikarya</taxon>
        <taxon>Basidiomycota</taxon>
        <taxon>Agaricomycotina</taxon>
        <taxon>Agaricomycetes</taxon>
        <taxon>Agaricomycetidae</taxon>
        <taxon>Agaricales</taxon>
        <taxon>Marasmiineae</taxon>
        <taxon>Physalacriaceae</taxon>
        <taxon>Cylindrobasidium</taxon>
    </lineage>
</organism>
<dbReference type="GO" id="GO:0005737">
    <property type="term" value="C:cytoplasm"/>
    <property type="evidence" value="ECO:0007669"/>
    <property type="project" value="TreeGrafter"/>
</dbReference>
<dbReference type="STRING" id="1314674.A0A0D7BDU5"/>
<accession>A0A0D7BDU5</accession>
<dbReference type="InterPro" id="IPR020471">
    <property type="entry name" value="AKR"/>
</dbReference>
<evidence type="ECO:0000259" key="2">
    <source>
        <dbReference type="Pfam" id="PF00248"/>
    </source>
</evidence>